<evidence type="ECO:0000313" key="2">
    <source>
        <dbReference type="EMBL" id="KAK2652729.1"/>
    </source>
</evidence>
<keyword evidence="3" id="KW-1185">Reference proteome</keyword>
<sequence length="128" mass="14992">MPPVPKALPRYQPRKVNSLVDILPQERGEFLHPMTSRREAQVREEESSDSKETEINSRKPESKLLRDQLAELQKEVQLMKKGKYKEDKKDPLSEMNAPFTRRIREAELLIKFKMSTDRFSGTEDPLSH</sequence>
<organism evidence="2 3">
    <name type="scientific">Dipteronia dyeriana</name>
    <dbReference type="NCBI Taxonomy" id="168575"/>
    <lineage>
        <taxon>Eukaryota</taxon>
        <taxon>Viridiplantae</taxon>
        <taxon>Streptophyta</taxon>
        <taxon>Embryophyta</taxon>
        <taxon>Tracheophyta</taxon>
        <taxon>Spermatophyta</taxon>
        <taxon>Magnoliopsida</taxon>
        <taxon>eudicotyledons</taxon>
        <taxon>Gunneridae</taxon>
        <taxon>Pentapetalae</taxon>
        <taxon>rosids</taxon>
        <taxon>malvids</taxon>
        <taxon>Sapindales</taxon>
        <taxon>Sapindaceae</taxon>
        <taxon>Hippocastanoideae</taxon>
        <taxon>Acereae</taxon>
        <taxon>Dipteronia</taxon>
    </lineage>
</organism>
<dbReference type="EMBL" id="JANJYI010000004">
    <property type="protein sequence ID" value="KAK2652729.1"/>
    <property type="molecule type" value="Genomic_DNA"/>
</dbReference>
<evidence type="ECO:0000313" key="3">
    <source>
        <dbReference type="Proteomes" id="UP001280121"/>
    </source>
</evidence>
<proteinExistence type="predicted"/>
<reference evidence="2" key="1">
    <citation type="journal article" date="2023" name="Plant J.">
        <title>Genome sequences and population genomics provide insights into the demographic history, inbreeding, and mutation load of two 'living fossil' tree species of Dipteronia.</title>
        <authorList>
            <person name="Feng Y."/>
            <person name="Comes H.P."/>
            <person name="Chen J."/>
            <person name="Zhu S."/>
            <person name="Lu R."/>
            <person name="Zhang X."/>
            <person name="Li P."/>
            <person name="Qiu J."/>
            <person name="Olsen K.M."/>
            <person name="Qiu Y."/>
        </authorList>
    </citation>
    <scope>NUCLEOTIDE SEQUENCE</scope>
    <source>
        <strain evidence="2">KIB01</strain>
    </source>
</reference>
<comment type="caution">
    <text evidence="2">The sequence shown here is derived from an EMBL/GenBank/DDBJ whole genome shotgun (WGS) entry which is preliminary data.</text>
</comment>
<feature type="region of interest" description="Disordered" evidence="1">
    <location>
        <begin position="26"/>
        <end position="64"/>
    </location>
</feature>
<protein>
    <submittedName>
        <fullName evidence="2">Uncharacterized protein</fullName>
    </submittedName>
</protein>
<name>A0AAD9X4P6_9ROSI</name>
<dbReference type="AlphaFoldDB" id="A0AAD9X4P6"/>
<dbReference type="Proteomes" id="UP001280121">
    <property type="component" value="Unassembled WGS sequence"/>
</dbReference>
<accession>A0AAD9X4P6</accession>
<evidence type="ECO:0000256" key="1">
    <source>
        <dbReference type="SAM" id="MobiDB-lite"/>
    </source>
</evidence>
<gene>
    <name evidence="2" type="ORF">Ddye_012585</name>
</gene>